<dbReference type="EMBL" id="CP114641">
    <property type="protein sequence ID" value="WAZ91602.1"/>
    <property type="molecule type" value="Genomic_DNA"/>
</dbReference>
<gene>
    <name evidence="2" type="ORF">O5398_05585</name>
</gene>
<reference evidence="2" key="1">
    <citation type="submission" date="2022-12" db="EMBL/GenBank/DDBJ databases">
        <title>B. miyamotoi WGS.</title>
        <authorList>
            <person name="Kuleshov K.V."/>
            <person name="Hoornstra D."/>
            <person name="Hovius J.W."/>
            <person name="Platonov A.E."/>
            <person name="Telford S.R. III."/>
        </authorList>
    </citation>
    <scope>NUCLEOTIDE SEQUENCE</scope>
    <source>
        <strain evidence="2">410</strain>
        <plasmid evidence="2">p410-lp31</plasmid>
    </source>
</reference>
<protein>
    <submittedName>
        <fullName evidence="2">Uncharacterized protein</fullName>
    </submittedName>
</protein>
<keyword evidence="1" id="KW-0175">Coiled coil</keyword>
<proteinExistence type="predicted"/>
<accession>A0AAQ2WX29</accession>
<dbReference type="AlphaFoldDB" id="A0AAQ2WX29"/>
<feature type="coiled-coil region" evidence="1">
    <location>
        <begin position="29"/>
        <end position="56"/>
    </location>
</feature>
<keyword evidence="2" id="KW-0614">Plasmid</keyword>
<geneLocation type="plasmid" evidence="2 3">
    <name>p410-lp31</name>
</geneLocation>
<evidence type="ECO:0000313" key="3">
    <source>
        <dbReference type="Proteomes" id="UP001164544"/>
    </source>
</evidence>
<dbReference type="RefSeq" id="WP_156768753.1">
    <property type="nucleotide sequence ID" value="NZ_CP017137.1"/>
</dbReference>
<name>A0AAQ2WX29_9SPIR</name>
<evidence type="ECO:0000313" key="2">
    <source>
        <dbReference type="EMBL" id="WAZ91602.1"/>
    </source>
</evidence>
<evidence type="ECO:0000256" key="1">
    <source>
        <dbReference type="SAM" id="Coils"/>
    </source>
</evidence>
<dbReference type="Proteomes" id="UP001164544">
    <property type="component" value="Plasmid p410-lp31"/>
</dbReference>
<organism evidence="2 3">
    <name type="scientific">Borrelia miyamotoi</name>
    <dbReference type="NCBI Taxonomy" id="47466"/>
    <lineage>
        <taxon>Bacteria</taxon>
        <taxon>Pseudomonadati</taxon>
        <taxon>Spirochaetota</taxon>
        <taxon>Spirochaetia</taxon>
        <taxon>Spirochaetales</taxon>
        <taxon>Borreliaceae</taxon>
        <taxon>Borrelia</taxon>
    </lineage>
</organism>
<sequence>MYNTSKEILYGTSSTNHYSYQMVLAELIKADIKAINTELDNRIDTIENNLNNKIDNKI</sequence>